<proteinExistence type="predicted"/>
<accession>A0ABT7E2J9</accession>
<sequence>MANQRTPGPVGLSPDTAASAPTIQTTSRAAHTDPGAKPDQATQPMPDFDADTVLLAAVAYGEASVESPIEELTAIAQVLVRRAKATGHTKIKAYLEADPTFAYAAVDGNARFKLLSKAKPETRWADPGMRRALQGARNAIENIGTDYSNGAYFWDGKDLKSNYTNHPKVKAGIKFDQPEHNIFDVKESAKAGITYWQVPDKHGKLVNGRERGRYDTVYISTAAWGQTVFWKHPDDYLKAVSGKAWK</sequence>
<comment type="caution">
    <text evidence="2">The sequence shown here is derived from an EMBL/GenBank/DDBJ whole genome shotgun (WGS) entry which is preliminary data.</text>
</comment>
<evidence type="ECO:0000313" key="3">
    <source>
        <dbReference type="Proteomes" id="UP001172778"/>
    </source>
</evidence>
<keyword evidence="3" id="KW-1185">Reference proteome</keyword>
<reference evidence="2" key="1">
    <citation type="submission" date="2023-03" db="EMBL/GenBank/DDBJ databases">
        <title>Chitinimonas shenzhenensis gen. nov., sp. nov., a novel member of family Burkholderiaceae isolated from activated sludge collected in Shen Zhen, China.</title>
        <authorList>
            <person name="Wang X."/>
        </authorList>
    </citation>
    <scope>NUCLEOTIDE SEQUENCE</scope>
    <source>
        <strain evidence="2">DQS-5</strain>
    </source>
</reference>
<feature type="compositionally biased region" description="Polar residues" evidence="1">
    <location>
        <begin position="19"/>
        <end position="29"/>
    </location>
</feature>
<evidence type="ECO:0000256" key="1">
    <source>
        <dbReference type="SAM" id="MobiDB-lite"/>
    </source>
</evidence>
<evidence type="ECO:0000313" key="2">
    <source>
        <dbReference type="EMBL" id="MDK2126546.1"/>
    </source>
</evidence>
<dbReference type="EMBL" id="JARRAF010000041">
    <property type="protein sequence ID" value="MDK2126546.1"/>
    <property type="molecule type" value="Genomic_DNA"/>
</dbReference>
<gene>
    <name evidence="2" type="ORF">PZA18_21110</name>
</gene>
<protein>
    <submittedName>
        <fullName evidence="2">Uncharacterized protein</fullName>
    </submittedName>
</protein>
<feature type="region of interest" description="Disordered" evidence="1">
    <location>
        <begin position="1"/>
        <end position="46"/>
    </location>
</feature>
<name>A0ABT7E2J9_9NEIS</name>
<organism evidence="2 3">
    <name type="scientific">Parachitinimonas caeni</name>
    <dbReference type="NCBI Taxonomy" id="3031301"/>
    <lineage>
        <taxon>Bacteria</taxon>
        <taxon>Pseudomonadati</taxon>
        <taxon>Pseudomonadota</taxon>
        <taxon>Betaproteobacteria</taxon>
        <taxon>Neisseriales</taxon>
        <taxon>Chitinibacteraceae</taxon>
        <taxon>Parachitinimonas</taxon>
    </lineage>
</organism>
<dbReference type="Proteomes" id="UP001172778">
    <property type="component" value="Unassembled WGS sequence"/>
</dbReference>
<dbReference type="RefSeq" id="WP_284102865.1">
    <property type="nucleotide sequence ID" value="NZ_JARRAF010000041.1"/>
</dbReference>